<dbReference type="Proteomes" id="UP001202867">
    <property type="component" value="Unassembled WGS sequence"/>
</dbReference>
<dbReference type="SUPFAM" id="SSF53254">
    <property type="entry name" value="Phosphoglycerate mutase-like"/>
    <property type="match status" value="1"/>
</dbReference>
<comment type="caution">
    <text evidence="2">The sequence shown here is derived from an EMBL/GenBank/DDBJ whole genome shotgun (WGS) entry which is preliminary data.</text>
</comment>
<protein>
    <submittedName>
        <fullName evidence="2">Histidine phosphatase family protein</fullName>
    </submittedName>
</protein>
<feature type="signal peptide" evidence="1">
    <location>
        <begin position="1"/>
        <end position="27"/>
    </location>
</feature>
<dbReference type="EMBL" id="JALKCG010000002">
    <property type="protein sequence ID" value="MCK0208340.1"/>
    <property type="molecule type" value="Genomic_DNA"/>
</dbReference>
<dbReference type="RefSeq" id="WP_247200312.1">
    <property type="nucleotide sequence ID" value="NZ_JALKCG010000002.1"/>
</dbReference>
<reference evidence="3" key="2">
    <citation type="submission" date="2023-07" db="EMBL/GenBank/DDBJ databases">
        <title>Ancylobacter moscoviensis sp. nov., facultatively methylotrophic bacteria from activated sludge and the reclassification of Starkeya novella (Starkey 1934) Kelly et al. 2000 as Ancylobacter novellus comb. nov., Starkeya koreensis Im et al. 2006 as Ancylobacter koreensis comb.nov., Angulomicrobium tetraedrale Vasil'eva et al. 1986 as Ancylobacter tetraedralis comb. nov., Angulomicrobium amanitiforme Fritz et al. 2004 as Ancylobacter amanitiformis comb. nov. and Methylorhabdus multivorans Doronina et al. 1996 as Ancylobacter multivorans comb. nov. and emended description of the genus Ancylobacter.</title>
        <authorList>
            <person name="Doronina N."/>
            <person name="Chemodurova A."/>
            <person name="Grouzdev D."/>
            <person name="Koziaeva V."/>
            <person name="Shi W."/>
            <person name="Wu L."/>
            <person name="Kaparullina E."/>
        </authorList>
    </citation>
    <scope>NUCLEOTIDE SEQUENCE [LARGE SCALE GENOMIC DNA]</scope>
    <source>
        <strain evidence="3">Jip08</strain>
    </source>
</reference>
<keyword evidence="3" id="KW-1185">Reference proteome</keyword>
<reference evidence="2 3" key="1">
    <citation type="submission" date="2022-04" db="EMBL/GenBank/DDBJ databases">
        <authorList>
            <person name="Grouzdev D.S."/>
            <person name="Pantiukh K.S."/>
            <person name="Krutkina M.S."/>
        </authorList>
    </citation>
    <scope>NUCLEOTIDE SEQUENCE [LARGE SCALE GENOMIC DNA]</scope>
    <source>
        <strain evidence="2 3">Jip08</strain>
    </source>
</reference>
<evidence type="ECO:0000256" key="1">
    <source>
        <dbReference type="SAM" id="SignalP"/>
    </source>
</evidence>
<feature type="chain" id="PRO_5045091148" evidence="1">
    <location>
        <begin position="28"/>
        <end position="244"/>
    </location>
</feature>
<keyword evidence="1" id="KW-0732">Signal</keyword>
<gene>
    <name evidence="2" type="ORF">MWN33_09880</name>
</gene>
<proteinExistence type="predicted"/>
<evidence type="ECO:0000313" key="3">
    <source>
        <dbReference type="Proteomes" id="UP001202867"/>
    </source>
</evidence>
<evidence type="ECO:0000313" key="2">
    <source>
        <dbReference type="EMBL" id="MCK0208340.1"/>
    </source>
</evidence>
<organism evidence="2 3">
    <name type="scientific">Ancylobacter koreensis</name>
    <dbReference type="NCBI Taxonomy" id="266121"/>
    <lineage>
        <taxon>Bacteria</taxon>
        <taxon>Pseudomonadati</taxon>
        <taxon>Pseudomonadota</taxon>
        <taxon>Alphaproteobacteria</taxon>
        <taxon>Hyphomicrobiales</taxon>
        <taxon>Xanthobacteraceae</taxon>
        <taxon>Ancylobacter</taxon>
    </lineage>
</organism>
<accession>A0ABT0DM48</accession>
<name>A0ABT0DM48_9HYPH</name>
<dbReference type="PROSITE" id="PS51257">
    <property type="entry name" value="PROKAR_LIPOPROTEIN"/>
    <property type="match status" value="1"/>
</dbReference>
<dbReference type="InterPro" id="IPR029033">
    <property type="entry name" value="His_PPase_superfam"/>
</dbReference>
<sequence>MTARPALALLGALLVLAGSFACSTAEAAPRRIVIVRHGEKHTPLTLCSIGRERAQALAAQYLSPTSPMSLLRADPPAAILAMTLHTVETARPIARAWDMRLIAPPIGYVPIRNNRYFNAKLNTVNQRVARDLLTNPRWQGKTVLMVWEHFHIASAALEAEFAGEPITLRQLFHLDKVRGVAGGVPMTWPDSNYNFFWILTYDRPEDTVPSRFEVVRQYFAEPFANLPSNDWNAPEPLPPGSGCT</sequence>